<gene>
    <name evidence="2" type="ORF">THC_1072</name>
</gene>
<dbReference type="Pfam" id="PF04754">
    <property type="entry name" value="Transposase_31"/>
    <property type="match status" value="1"/>
</dbReference>
<dbReference type="InterPro" id="IPR006842">
    <property type="entry name" value="Transposase_31"/>
</dbReference>
<keyword evidence="3" id="KW-1185">Reference proteome</keyword>
<evidence type="ECO:0000259" key="1">
    <source>
        <dbReference type="Pfam" id="PF04754"/>
    </source>
</evidence>
<dbReference type="Proteomes" id="UP000068196">
    <property type="component" value="Chromosome"/>
</dbReference>
<feature type="domain" description="Transposase (putative) YhgA-like" evidence="1">
    <location>
        <begin position="9"/>
        <end position="87"/>
    </location>
</feature>
<sequence>MSRKKHPIPYDLFAKAFLKDPENLKAFLSTFLPDHIKRHLDFDSLKIIPEEQVSLSRKKREIPDIVAEVNLLSEGKPSTKAHLYILI</sequence>
<proteinExistence type="predicted"/>
<accession>A0A0U5AHS8</accession>
<dbReference type="KEGG" id="cthi:THC_1072"/>
<dbReference type="EMBL" id="AP014945">
    <property type="protein sequence ID" value="BAU23452.1"/>
    <property type="molecule type" value="Genomic_DNA"/>
</dbReference>
<reference evidence="2 3" key="1">
    <citation type="journal article" date="2016" name="Int. J. Syst. Evol. Microbiol.">
        <title>Caldimicrobium thiodismutans sp. nov., a sulfur-disproportionating bacterium isolated from a hot spring, and emended description of the genus Caldimicrobium.</title>
        <authorList>
            <person name="Kojima H."/>
            <person name="Umezawa K."/>
            <person name="Fukui M."/>
        </authorList>
    </citation>
    <scope>NUCLEOTIDE SEQUENCE [LARGE SCALE GENOMIC DNA]</scope>
    <source>
        <strain evidence="2 3">TF1</strain>
    </source>
</reference>
<dbReference type="OrthoDB" id="6532193at2"/>
<reference evidence="3" key="2">
    <citation type="journal article" date="2016" name="Int. J. Syst. Evol. Microbiol.">
        <title>Caldimicrobium thiodismutans sp. nov., a sulfur-disproportionating bacterium isolated from a hot spring.</title>
        <authorList>
            <person name="Kojima H."/>
            <person name="Umezawa K."/>
            <person name="Fukui M."/>
        </authorList>
    </citation>
    <scope>NUCLEOTIDE SEQUENCE [LARGE SCALE GENOMIC DNA]</scope>
    <source>
        <strain evidence="3">TF1</strain>
    </source>
</reference>
<organism evidence="2 3">
    <name type="scientific">Caldimicrobium thiodismutans</name>
    <dbReference type="NCBI Taxonomy" id="1653476"/>
    <lineage>
        <taxon>Bacteria</taxon>
        <taxon>Pseudomonadati</taxon>
        <taxon>Thermodesulfobacteriota</taxon>
        <taxon>Thermodesulfobacteria</taxon>
        <taxon>Thermodesulfobacteriales</taxon>
        <taxon>Thermodesulfobacteriaceae</taxon>
        <taxon>Caldimicrobium</taxon>
    </lineage>
</organism>
<name>A0A0U5AHS8_9BACT</name>
<dbReference type="AlphaFoldDB" id="A0A0U5AHS8"/>
<dbReference type="STRING" id="1653476.THC_1072"/>
<evidence type="ECO:0000313" key="3">
    <source>
        <dbReference type="Proteomes" id="UP000068196"/>
    </source>
</evidence>
<evidence type="ECO:0000313" key="2">
    <source>
        <dbReference type="EMBL" id="BAU23452.1"/>
    </source>
</evidence>
<protein>
    <recommendedName>
        <fullName evidence="1">Transposase (putative) YhgA-like domain-containing protein</fullName>
    </recommendedName>
</protein>